<evidence type="ECO:0000259" key="4">
    <source>
        <dbReference type="PROSITE" id="PS01124"/>
    </source>
</evidence>
<dbReference type="PANTHER" id="PTHR47894">
    <property type="entry name" value="HTH-TYPE TRANSCRIPTIONAL REGULATOR GADX"/>
    <property type="match status" value="1"/>
</dbReference>
<evidence type="ECO:0000256" key="3">
    <source>
        <dbReference type="ARBA" id="ARBA00023163"/>
    </source>
</evidence>
<dbReference type="InterPro" id="IPR032687">
    <property type="entry name" value="AraC-type_N"/>
</dbReference>
<gene>
    <name evidence="5" type="ORF">RYS15_05865</name>
</gene>
<dbReference type="SUPFAM" id="SSF46689">
    <property type="entry name" value="Homeodomain-like"/>
    <property type="match status" value="1"/>
</dbReference>
<keyword evidence="3" id="KW-0804">Transcription</keyword>
<dbReference type="Gene3D" id="1.10.10.60">
    <property type="entry name" value="Homeodomain-like"/>
    <property type="match status" value="1"/>
</dbReference>
<evidence type="ECO:0000256" key="2">
    <source>
        <dbReference type="ARBA" id="ARBA00023125"/>
    </source>
</evidence>
<comment type="caution">
    <text evidence="5">The sequence shown here is derived from an EMBL/GenBank/DDBJ whole genome shotgun (WGS) entry which is preliminary data.</text>
</comment>
<reference evidence="5 6" key="1">
    <citation type="submission" date="2023-10" db="EMBL/GenBank/DDBJ databases">
        <title>Characteristics and mechanism of a salt-tolerant marine origin heterotrophic nitrifying- aerobic denitrifying bacteria Marinobacter xestospongiae HN1.</title>
        <authorList>
            <person name="Qi R."/>
        </authorList>
    </citation>
    <scope>NUCLEOTIDE SEQUENCE [LARGE SCALE GENOMIC DNA]</scope>
    <source>
        <strain evidence="5 6">HN1</strain>
    </source>
</reference>
<dbReference type="Pfam" id="PF12625">
    <property type="entry name" value="Arabinose_bd"/>
    <property type="match status" value="1"/>
</dbReference>
<name>A0ABU3VVL2_9GAMM</name>
<sequence>MKATEALTVSSVSVLDLYESLRDEGYVGERDVADLLQARSALLDVEGRWPAETVVRLWQLAIARGAGCDVGLRVGERLNDNHRGMLSNLIISASTLGEAVRLFQRYLPVMSQVDTVAVQPVAAGLKLSYGFRDPRFYSGLSVARSMSAAVAWARYLTGQPIEPVAAHFRADTVRRPEEYRRVFGDHCRFAMAEDALVLATDDLQRPLRQANHYVHTIIRDRVEDVQKLLARGDGLADVVRQVIADDLHRGGVTSEYVASRLNISRQTLHRRLSRDGVSFRSLLADTRRERARRYLKQGDGKIEHLSELLGYSEPSAFFKAFRSWFGCSPRQFALAEAQRRSSGPQG</sequence>
<accession>A0ABU3VVL2</accession>
<proteinExistence type="predicted"/>
<keyword evidence="2" id="KW-0238">DNA-binding</keyword>
<dbReference type="Proteomes" id="UP001269819">
    <property type="component" value="Unassembled WGS sequence"/>
</dbReference>
<dbReference type="PANTHER" id="PTHR47894:SF1">
    <property type="entry name" value="HTH-TYPE TRANSCRIPTIONAL REGULATOR VQSM"/>
    <property type="match status" value="1"/>
</dbReference>
<dbReference type="InterPro" id="IPR009057">
    <property type="entry name" value="Homeodomain-like_sf"/>
</dbReference>
<evidence type="ECO:0000313" key="6">
    <source>
        <dbReference type="Proteomes" id="UP001269819"/>
    </source>
</evidence>
<dbReference type="RefSeq" id="WP_316973012.1">
    <property type="nucleotide sequence ID" value="NZ_JAWIIJ010000003.1"/>
</dbReference>
<evidence type="ECO:0000313" key="5">
    <source>
        <dbReference type="EMBL" id="MDV2078200.1"/>
    </source>
</evidence>
<organism evidence="5 6">
    <name type="scientific">Marinobacter xestospongiae</name>
    <dbReference type="NCBI Taxonomy" id="994319"/>
    <lineage>
        <taxon>Bacteria</taxon>
        <taxon>Pseudomonadati</taxon>
        <taxon>Pseudomonadota</taxon>
        <taxon>Gammaproteobacteria</taxon>
        <taxon>Pseudomonadales</taxon>
        <taxon>Marinobacteraceae</taxon>
        <taxon>Marinobacter</taxon>
    </lineage>
</organism>
<protein>
    <submittedName>
        <fullName evidence="5">AraC family transcriptional regulator ligand-binding domain-containing protein</fullName>
    </submittedName>
</protein>
<keyword evidence="6" id="KW-1185">Reference proteome</keyword>
<feature type="domain" description="HTH araC/xylS-type" evidence="4">
    <location>
        <begin position="237"/>
        <end position="335"/>
    </location>
</feature>
<dbReference type="PROSITE" id="PS01124">
    <property type="entry name" value="HTH_ARAC_FAMILY_2"/>
    <property type="match status" value="1"/>
</dbReference>
<dbReference type="SMART" id="SM00342">
    <property type="entry name" value="HTH_ARAC"/>
    <property type="match status" value="1"/>
</dbReference>
<dbReference type="Pfam" id="PF12833">
    <property type="entry name" value="HTH_18"/>
    <property type="match status" value="1"/>
</dbReference>
<keyword evidence="1" id="KW-0805">Transcription regulation</keyword>
<dbReference type="EMBL" id="JAWIIJ010000003">
    <property type="protein sequence ID" value="MDV2078200.1"/>
    <property type="molecule type" value="Genomic_DNA"/>
</dbReference>
<evidence type="ECO:0000256" key="1">
    <source>
        <dbReference type="ARBA" id="ARBA00023015"/>
    </source>
</evidence>
<dbReference type="InterPro" id="IPR018060">
    <property type="entry name" value="HTH_AraC"/>
</dbReference>